<keyword evidence="3" id="KW-1185">Reference proteome</keyword>
<dbReference type="AlphaFoldDB" id="A0AAW0D562"/>
<evidence type="ECO:0000256" key="1">
    <source>
        <dbReference type="SAM" id="Coils"/>
    </source>
</evidence>
<keyword evidence="1" id="KW-0175">Coiled coil</keyword>
<protein>
    <recommendedName>
        <fullName evidence="4">F-box domain-containing protein</fullName>
    </recommendedName>
</protein>
<evidence type="ECO:0000313" key="2">
    <source>
        <dbReference type="EMBL" id="KAK7047461.1"/>
    </source>
</evidence>
<evidence type="ECO:0008006" key="4">
    <source>
        <dbReference type="Google" id="ProtNLM"/>
    </source>
</evidence>
<sequence>MAPQPDSPDITVYPYAIFSHVPLNRKIRYPTTDFLRREIRRVDSECLIESMTLLKGIEGKQHELVMVSLIAPPKKPGHPKLKRTIFFERRMDDGSCGYEQDDADVDEERVGNNSSTQIVGIHSAAVCPSLALSSSASSASMEMQNFAKDIIIVPSTGSENSGWERAFQVAFPEVAKPADCIRQIYTITFTVESDECPTLLDLAVVLDQVSSGYRKYNIFKFQCYFYSALVCETMGRLFRSEKTLGPAVEEHRILHRHVRDESRLEFRIPNGNMTTPEGRGSCAAGTYRSITIFNSTTPEFAEEVEKMRESFVAARQRKLEHLDHGQSLELQEAQQGKLDAERRLEEQKLRNEELTRELDLLKAQQSSGSHLSAAVWLRKCFSVAEWDHLRRQSGTDEAWIQFFSTTIFMPALSDLPLDLLPVIIAHVSHPNPKVLTNLCLVNKTFYELCLAQLYSRISIYSWHKHGKTKVIQLFDCLASHPHLAQHVRRLEIRDFPKALVGESGADQRRHVIQGLKNCTKLSSCTWTRDGSLDSDVLEALNHSSLKELEINGHNQGFYDPKILLRFHDLQKISVIMPSPAVVQTLSPWLERTGEALRNLTIICKSSPIITDETLELLSPNLRNLEYLYITGCPKVTHRGVFAVLSQSTQGLLGLGIEGLSPRFDIQAFRRECVQTGALSRLRSITLTVHQQVSLETWMRDVTDLLSSDVPLEMFQVYSTGAFFESPMTKQFWSDIVTAHQDRLIRFSVHRMLISLESIEDICKRCTKLEQLFVVVEPNSLARLSDCLSHANNLRTVHINYPLTDTTPSEIKPPVLSPAEALKIVDRCSPTISQFGCNARVWKVEREVVKDEDGQLVGIRRQIARYDSPDIPEAFLVVRT</sequence>
<evidence type="ECO:0000313" key="3">
    <source>
        <dbReference type="Proteomes" id="UP001383192"/>
    </source>
</evidence>
<dbReference type="Proteomes" id="UP001383192">
    <property type="component" value="Unassembled WGS sequence"/>
</dbReference>
<organism evidence="2 3">
    <name type="scientific">Paramarasmius palmivorus</name>
    <dbReference type="NCBI Taxonomy" id="297713"/>
    <lineage>
        <taxon>Eukaryota</taxon>
        <taxon>Fungi</taxon>
        <taxon>Dikarya</taxon>
        <taxon>Basidiomycota</taxon>
        <taxon>Agaricomycotina</taxon>
        <taxon>Agaricomycetes</taxon>
        <taxon>Agaricomycetidae</taxon>
        <taxon>Agaricales</taxon>
        <taxon>Marasmiineae</taxon>
        <taxon>Marasmiaceae</taxon>
        <taxon>Paramarasmius</taxon>
    </lineage>
</organism>
<dbReference type="SUPFAM" id="SSF52047">
    <property type="entry name" value="RNI-like"/>
    <property type="match status" value="1"/>
</dbReference>
<dbReference type="EMBL" id="JAYKXP010000020">
    <property type="protein sequence ID" value="KAK7047461.1"/>
    <property type="molecule type" value="Genomic_DNA"/>
</dbReference>
<name>A0AAW0D562_9AGAR</name>
<comment type="caution">
    <text evidence="2">The sequence shown here is derived from an EMBL/GenBank/DDBJ whole genome shotgun (WGS) entry which is preliminary data.</text>
</comment>
<gene>
    <name evidence="2" type="ORF">VNI00_006692</name>
</gene>
<dbReference type="CDD" id="cd22265">
    <property type="entry name" value="UDM1_RNF168"/>
    <property type="match status" value="1"/>
</dbReference>
<feature type="coiled-coil region" evidence="1">
    <location>
        <begin position="330"/>
        <end position="364"/>
    </location>
</feature>
<reference evidence="2 3" key="1">
    <citation type="submission" date="2024-01" db="EMBL/GenBank/DDBJ databases">
        <title>A draft genome for a cacao thread blight-causing isolate of Paramarasmius palmivorus.</title>
        <authorList>
            <person name="Baruah I.K."/>
            <person name="Bukari Y."/>
            <person name="Amoako-Attah I."/>
            <person name="Meinhardt L.W."/>
            <person name="Bailey B.A."/>
            <person name="Cohen S.P."/>
        </authorList>
    </citation>
    <scope>NUCLEOTIDE SEQUENCE [LARGE SCALE GENOMIC DNA]</scope>
    <source>
        <strain evidence="2 3">GH-12</strain>
    </source>
</reference>
<dbReference type="Gene3D" id="3.80.10.10">
    <property type="entry name" value="Ribonuclease Inhibitor"/>
    <property type="match status" value="1"/>
</dbReference>
<proteinExistence type="predicted"/>
<accession>A0AAW0D562</accession>
<dbReference type="InterPro" id="IPR032675">
    <property type="entry name" value="LRR_dom_sf"/>
</dbReference>